<gene>
    <name evidence="2" type="ORF">PYCCODRAFT_1220916</name>
</gene>
<evidence type="ECO:0000256" key="1">
    <source>
        <dbReference type="SAM" id="Phobius"/>
    </source>
</evidence>
<keyword evidence="1" id="KW-0812">Transmembrane</keyword>
<keyword evidence="1" id="KW-1133">Transmembrane helix</keyword>
<feature type="transmembrane region" description="Helical" evidence="1">
    <location>
        <begin position="84"/>
        <end position="104"/>
    </location>
</feature>
<dbReference type="EMBL" id="KZ084093">
    <property type="protein sequence ID" value="OSD05278.1"/>
    <property type="molecule type" value="Genomic_DNA"/>
</dbReference>
<proteinExistence type="predicted"/>
<reference evidence="2 3" key="1">
    <citation type="journal article" date="2015" name="Biotechnol. Biofuels">
        <title>Enhanced degradation of softwood versus hardwood by the white-rot fungus Pycnoporus coccineus.</title>
        <authorList>
            <person name="Couturier M."/>
            <person name="Navarro D."/>
            <person name="Chevret D."/>
            <person name="Henrissat B."/>
            <person name="Piumi F."/>
            <person name="Ruiz-Duenas F.J."/>
            <person name="Martinez A.T."/>
            <person name="Grigoriev I.V."/>
            <person name="Riley R."/>
            <person name="Lipzen A."/>
            <person name="Berrin J.G."/>
            <person name="Master E.R."/>
            <person name="Rosso M.N."/>
        </authorList>
    </citation>
    <scope>NUCLEOTIDE SEQUENCE [LARGE SCALE GENOMIC DNA]</scope>
    <source>
        <strain evidence="2 3">BRFM310</strain>
    </source>
</reference>
<protein>
    <submittedName>
        <fullName evidence="2">Uncharacterized protein</fullName>
    </submittedName>
</protein>
<keyword evidence="1" id="KW-0472">Membrane</keyword>
<evidence type="ECO:0000313" key="2">
    <source>
        <dbReference type="EMBL" id="OSD05278.1"/>
    </source>
</evidence>
<organism evidence="2 3">
    <name type="scientific">Trametes coccinea (strain BRFM310)</name>
    <name type="common">Pycnoporus coccineus</name>
    <dbReference type="NCBI Taxonomy" id="1353009"/>
    <lineage>
        <taxon>Eukaryota</taxon>
        <taxon>Fungi</taxon>
        <taxon>Dikarya</taxon>
        <taxon>Basidiomycota</taxon>
        <taxon>Agaricomycotina</taxon>
        <taxon>Agaricomycetes</taxon>
        <taxon>Polyporales</taxon>
        <taxon>Polyporaceae</taxon>
        <taxon>Trametes</taxon>
    </lineage>
</organism>
<dbReference type="AlphaFoldDB" id="A0A1Y2IVX4"/>
<name>A0A1Y2IVX4_TRAC3</name>
<sequence length="133" mass="14636">MPSMQPTPAQSPHLLTSQSVSLASTTRMQSLCSPCFRTLAPPLPARAGLYPAPPCYPSGLRPQAARLSLIEDSYRMLLLRTDPVYVYCLSFTILRSFFFFSFFGCSPPFGILACGEKGEMHTAISCCVRALYN</sequence>
<evidence type="ECO:0000313" key="3">
    <source>
        <dbReference type="Proteomes" id="UP000193067"/>
    </source>
</evidence>
<dbReference type="Proteomes" id="UP000193067">
    <property type="component" value="Unassembled WGS sequence"/>
</dbReference>
<accession>A0A1Y2IVX4</accession>
<keyword evidence="3" id="KW-1185">Reference proteome</keyword>